<name>A0A8H7EUN5_9FUNG</name>
<dbReference type="SUPFAM" id="SSF54928">
    <property type="entry name" value="RNA-binding domain, RBD"/>
    <property type="match status" value="1"/>
</dbReference>
<dbReference type="PANTHER" id="PTHR23003">
    <property type="entry name" value="RNA RECOGNITION MOTIF RRM DOMAIN CONTAINING PROTEIN"/>
    <property type="match status" value="1"/>
</dbReference>
<evidence type="ECO:0000256" key="3">
    <source>
        <dbReference type="SAM" id="MobiDB-lite"/>
    </source>
</evidence>
<reference evidence="5" key="1">
    <citation type="submission" date="2020-01" db="EMBL/GenBank/DDBJ databases">
        <title>Genome Sequencing of Three Apophysomyces-Like Fungal Strains Confirms a Novel Fungal Genus in the Mucoromycota with divergent Burkholderia-like Endosymbiotic Bacteria.</title>
        <authorList>
            <person name="Stajich J.E."/>
            <person name="Macias A.M."/>
            <person name="Carter-House D."/>
            <person name="Lovett B."/>
            <person name="Kasson L.R."/>
            <person name="Berry K."/>
            <person name="Grigoriev I."/>
            <person name="Chang Y."/>
            <person name="Spatafora J."/>
            <person name="Kasson M.T."/>
        </authorList>
    </citation>
    <scope>NUCLEOTIDE SEQUENCE</scope>
    <source>
        <strain evidence="5">NRRL A-21654</strain>
    </source>
</reference>
<feature type="region of interest" description="Disordered" evidence="3">
    <location>
        <begin position="148"/>
        <end position="251"/>
    </location>
</feature>
<dbReference type="Pfam" id="PF00076">
    <property type="entry name" value="RRM_1"/>
    <property type="match status" value="2"/>
</dbReference>
<dbReference type="PANTHER" id="PTHR23003:SF51">
    <property type="entry name" value="SERINE-ARGININE PROTEIN 55"/>
    <property type="match status" value="1"/>
</dbReference>
<feature type="compositionally biased region" description="Basic residues" evidence="3">
    <location>
        <begin position="160"/>
        <end position="208"/>
    </location>
</feature>
<dbReference type="InterPro" id="IPR035979">
    <property type="entry name" value="RBD_domain_sf"/>
</dbReference>
<dbReference type="InterPro" id="IPR000504">
    <property type="entry name" value="RRM_dom"/>
</dbReference>
<keyword evidence="1 2" id="KW-0694">RNA-binding</keyword>
<feature type="domain" description="RRM" evidence="4">
    <location>
        <begin position="85"/>
        <end position="158"/>
    </location>
</feature>
<protein>
    <recommendedName>
        <fullName evidence="4">RRM domain-containing protein</fullName>
    </recommendedName>
</protein>
<evidence type="ECO:0000313" key="5">
    <source>
        <dbReference type="EMBL" id="KAF7732571.1"/>
    </source>
</evidence>
<keyword evidence="6" id="KW-1185">Reference proteome</keyword>
<dbReference type="Proteomes" id="UP000605846">
    <property type="component" value="Unassembled WGS sequence"/>
</dbReference>
<feature type="domain" description="RRM" evidence="4">
    <location>
        <begin position="3"/>
        <end position="73"/>
    </location>
</feature>
<sequence length="251" mass="29227">MGHRVYIGRLSQDVRQEDLERLFKEYGEIVEVTLKKGFGFVEFAEKVDAEDVIHDYHDHEFMGQRLIVELATGGRGNRSSEREIYRVVVRNVPPKTTWQELKDFMRSAGPVSFADILKDRAGEGVVEFNRRRDMHYALDKLNETKLNGQRVTLHQAGRGNRGRSVRHRSRSPRRNRGRSNRHRSRSPRRNRSYSPRRSRSRSPRRRRSRSDTKDKGTNRRQSRSPQSGEGSPSVISERRDNDSDINDSAAE</sequence>
<accession>A0A8H7EUN5</accession>
<organism evidence="5 6">
    <name type="scientific">Apophysomyces ossiformis</name>
    <dbReference type="NCBI Taxonomy" id="679940"/>
    <lineage>
        <taxon>Eukaryota</taxon>
        <taxon>Fungi</taxon>
        <taxon>Fungi incertae sedis</taxon>
        <taxon>Mucoromycota</taxon>
        <taxon>Mucoromycotina</taxon>
        <taxon>Mucoromycetes</taxon>
        <taxon>Mucorales</taxon>
        <taxon>Mucorineae</taxon>
        <taxon>Mucoraceae</taxon>
        <taxon>Apophysomyces</taxon>
    </lineage>
</organism>
<dbReference type="CDD" id="cd12339">
    <property type="entry name" value="RRM2_SRSF1_4_like"/>
    <property type="match status" value="1"/>
</dbReference>
<dbReference type="InterPro" id="IPR050374">
    <property type="entry name" value="RRT5_SRSF_SR"/>
</dbReference>
<evidence type="ECO:0000259" key="4">
    <source>
        <dbReference type="PROSITE" id="PS50102"/>
    </source>
</evidence>
<dbReference type="GO" id="GO:0005737">
    <property type="term" value="C:cytoplasm"/>
    <property type="evidence" value="ECO:0007669"/>
    <property type="project" value="TreeGrafter"/>
</dbReference>
<evidence type="ECO:0000256" key="1">
    <source>
        <dbReference type="ARBA" id="ARBA00022884"/>
    </source>
</evidence>
<evidence type="ECO:0000256" key="2">
    <source>
        <dbReference type="PROSITE-ProRule" id="PRU00176"/>
    </source>
</evidence>
<feature type="compositionally biased region" description="Polar residues" evidence="3">
    <location>
        <begin position="223"/>
        <end position="234"/>
    </location>
</feature>
<comment type="caution">
    <text evidence="5">The sequence shown here is derived from an EMBL/GenBank/DDBJ whole genome shotgun (WGS) entry which is preliminary data.</text>
</comment>
<gene>
    <name evidence="5" type="ORF">EC973_003318</name>
</gene>
<dbReference type="InterPro" id="IPR012677">
    <property type="entry name" value="Nucleotide-bd_a/b_plait_sf"/>
</dbReference>
<dbReference type="Gene3D" id="3.30.70.330">
    <property type="match status" value="2"/>
</dbReference>
<dbReference type="SMART" id="SM00360">
    <property type="entry name" value="RRM"/>
    <property type="match status" value="2"/>
</dbReference>
<dbReference type="AlphaFoldDB" id="A0A8H7EUN5"/>
<dbReference type="PROSITE" id="PS50102">
    <property type="entry name" value="RRM"/>
    <property type="match status" value="2"/>
</dbReference>
<evidence type="ECO:0000313" key="6">
    <source>
        <dbReference type="Proteomes" id="UP000605846"/>
    </source>
</evidence>
<dbReference type="GO" id="GO:0005634">
    <property type="term" value="C:nucleus"/>
    <property type="evidence" value="ECO:0007669"/>
    <property type="project" value="TreeGrafter"/>
</dbReference>
<proteinExistence type="predicted"/>
<dbReference type="EMBL" id="JABAYA010000002">
    <property type="protein sequence ID" value="KAF7732571.1"/>
    <property type="molecule type" value="Genomic_DNA"/>
</dbReference>
<dbReference type="GO" id="GO:0003729">
    <property type="term" value="F:mRNA binding"/>
    <property type="evidence" value="ECO:0007669"/>
    <property type="project" value="TreeGrafter"/>
</dbReference>
<dbReference type="OrthoDB" id="1099063at2759"/>